<comment type="caution">
    <text evidence="1">The sequence shown here is derived from an EMBL/GenBank/DDBJ whole genome shotgun (WGS) entry which is preliminary data.</text>
</comment>
<dbReference type="Proteomes" id="UP000193560">
    <property type="component" value="Unassembled WGS sequence"/>
</dbReference>
<gene>
    <name evidence="1" type="ORF">BCR42DRAFT_323607</name>
</gene>
<reference evidence="1 2" key="1">
    <citation type="submission" date="2016-07" db="EMBL/GenBank/DDBJ databases">
        <title>Pervasive Adenine N6-methylation of Active Genes in Fungi.</title>
        <authorList>
            <consortium name="DOE Joint Genome Institute"/>
            <person name="Mondo S.J."/>
            <person name="Dannebaum R.O."/>
            <person name="Kuo R.C."/>
            <person name="Labutti K."/>
            <person name="Haridas S."/>
            <person name="Kuo A."/>
            <person name="Salamov A."/>
            <person name="Ahrendt S.R."/>
            <person name="Lipzen A."/>
            <person name="Sullivan W."/>
            <person name="Andreopoulos W.B."/>
            <person name="Clum A."/>
            <person name="Lindquist E."/>
            <person name="Daum C."/>
            <person name="Ramamoorthy G.K."/>
            <person name="Gryganskyi A."/>
            <person name="Culley D."/>
            <person name="Magnuson J.K."/>
            <person name="James T.Y."/>
            <person name="O'Malley M.A."/>
            <person name="Stajich J.E."/>
            <person name="Spatafora J.W."/>
            <person name="Visel A."/>
            <person name="Grigoriev I.V."/>
        </authorList>
    </citation>
    <scope>NUCLEOTIDE SEQUENCE [LARGE SCALE GENOMIC DNA]</scope>
    <source>
        <strain evidence="1 2">NRRL 1336</strain>
    </source>
</reference>
<name>A0A1X2IPC3_9FUNG</name>
<sequence>MISVDDSVTHYILARHPRNRAIVDIKNKRTNELRFIKIRHRLANFYAVSLVDPKTFDVWAETQVKSASARLKPITLQGYKDSVALKDTSLFGFEWTFEWENQKYKW</sequence>
<evidence type="ECO:0000313" key="1">
    <source>
        <dbReference type="EMBL" id="ORZ19853.1"/>
    </source>
</evidence>
<dbReference type="AlphaFoldDB" id="A0A1X2IPC3"/>
<keyword evidence="2" id="KW-1185">Reference proteome</keyword>
<accession>A0A1X2IPC3</accession>
<protein>
    <submittedName>
        <fullName evidence="1">Uncharacterized protein</fullName>
    </submittedName>
</protein>
<dbReference type="EMBL" id="MCGE01000007">
    <property type="protein sequence ID" value="ORZ19853.1"/>
    <property type="molecule type" value="Genomic_DNA"/>
</dbReference>
<dbReference type="STRING" id="90262.A0A1X2IPC3"/>
<dbReference type="OrthoDB" id="3357341at2759"/>
<organism evidence="1 2">
    <name type="scientific">Absidia repens</name>
    <dbReference type="NCBI Taxonomy" id="90262"/>
    <lineage>
        <taxon>Eukaryota</taxon>
        <taxon>Fungi</taxon>
        <taxon>Fungi incertae sedis</taxon>
        <taxon>Mucoromycota</taxon>
        <taxon>Mucoromycotina</taxon>
        <taxon>Mucoromycetes</taxon>
        <taxon>Mucorales</taxon>
        <taxon>Cunninghamellaceae</taxon>
        <taxon>Absidia</taxon>
    </lineage>
</organism>
<evidence type="ECO:0000313" key="2">
    <source>
        <dbReference type="Proteomes" id="UP000193560"/>
    </source>
</evidence>
<proteinExistence type="predicted"/>